<keyword evidence="6" id="KW-1185">Reference proteome</keyword>
<evidence type="ECO:0000259" key="4">
    <source>
        <dbReference type="Pfam" id="PF00496"/>
    </source>
</evidence>
<dbReference type="RefSeq" id="WP_198478031.1">
    <property type="nucleotide sequence ID" value="NZ_JADGMQ010000017.1"/>
</dbReference>
<evidence type="ECO:0000256" key="3">
    <source>
        <dbReference type="SAM" id="Phobius"/>
    </source>
</evidence>
<dbReference type="SUPFAM" id="SSF53850">
    <property type="entry name" value="Periplasmic binding protein-like II"/>
    <property type="match status" value="1"/>
</dbReference>
<accession>A0ABS0SGR0</accession>
<evidence type="ECO:0000313" key="5">
    <source>
        <dbReference type="EMBL" id="MBI1622498.1"/>
    </source>
</evidence>
<dbReference type="Pfam" id="PF00496">
    <property type="entry name" value="SBP_bac_5"/>
    <property type="match status" value="1"/>
</dbReference>
<reference evidence="5 6" key="1">
    <citation type="submission" date="2020-10" db="EMBL/GenBank/DDBJ databases">
        <title>Aquamicrobium zhengzhouensis sp. nov., a exopolysaccharide producing bacterium isolated from farmland soil.</title>
        <authorList>
            <person name="Wang X."/>
        </authorList>
    </citation>
    <scope>NUCLEOTIDE SEQUENCE [LARGE SCALE GENOMIC DNA]</scope>
    <source>
        <strain evidence="6">cd-1</strain>
    </source>
</reference>
<dbReference type="InterPro" id="IPR039424">
    <property type="entry name" value="SBP_5"/>
</dbReference>
<dbReference type="InterPro" id="IPR000914">
    <property type="entry name" value="SBP_5_dom"/>
</dbReference>
<dbReference type="Gene3D" id="3.10.105.10">
    <property type="entry name" value="Dipeptide-binding Protein, Domain 3"/>
    <property type="match status" value="1"/>
</dbReference>
<feature type="domain" description="Solute-binding protein family 5" evidence="4">
    <location>
        <begin position="98"/>
        <end position="447"/>
    </location>
</feature>
<dbReference type="InterPro" id="IPR030678">
    <property type="entry name" value="Peptide/Ni-bd"/>
</dbReference>
<dbReference type="Proteomes" id="UP000601789">
    <property type="component" value="Unassembled WGS sequence"/>
</dbReference>
<dbReference type="CDD" id="cd08503">
    <property type="entry name" value="PBP2_NikA_DppA_OppA_like_17"/>
    <property type="match status" value="1"/>
</dbReference>
<feature type="transmembrane region" description="Helical" evidence="3">
    <location>
        <begin position="21"/>
        <end position="40"/>
    </location>
</feature>
<dbReference type="PROSITE" id="PS51318">
    <property type="entry name" value="TAT"/>
    <property type="match status" value="1"/>
</dbReference>
<name>A0ABS0SGR0_9HYPH</name>
<organism evidence="5 6">
    <name type="scientific">Aquamicrobium zhengzhouense</name>
    <dbReference type="NCBI Taxonomy" id="2781738"/>
    <lineage>
        <taxon>Bacteria</taxon>
        <taxon>Pseudomonadati</taxon>
        <taxon>Pseudomonadota</taxon>
        <taxon>Alphaproteobacteria</taxon>
        <taxon>Hyphomicrobiales</taxon>
        <taxon>Phyllobacteriaceae</taxon>
        <taxon>Aquamicrobium</taxon>
    </lineage>
</organism>
<comment type="caution">
    <text evidence="5">The sequence shown here is derived from an EMBL/GenBank/DDBJ whole genome shotgun (WGS) entry which is preliminary data.</text>
</comment>
<evidence type="ECO:0000313" key="6">
    <source>
        <dbReference type="Proteomes" id="UP000601789"/>
    </source>
</evidence>
<dbReference type="InterPro" id="IPR006311">
    <property type="entry name" value="TAT_signal"/>
</dbReference>
<dbReference type="PANTHER" id="PTHR30290">
    <property type="entry name" value="PERIPLASMIC BINDING COMPONENT OF ABC TRANSPORTER"/>
    <property type="match status" value="1"/>
</dbReference>
<keyword evidence="3" id="KW-1133">Transmembrane helix</keyword>
<gene>
    <name evidence="5" type="ORF">IOD40_17710</name>
</gene>
<protein>
    <submittedName>
        <fullName evidence="5">Peptide ABC transporter substrate-binding protein</fullName>
    </submittedName>
</protein>
<comment type="subcellular location">
    <subcellularLocation>
        <location evidence="1">Periplasm</location>
    </subcellularLocation>
</comment>
<sequence length="529" mass="57887">MQDELNYLAQLAARQRLSRRAFLGRAAALGVAASSASMLLSNAARAAGPIKGGTLRIGMVGGESSDGLDPAAINNQVKGVFARCWGEKLLDVAEDGTLVPYLATEYGASPDAKVWTFKIRKGVTFHNGKELEAEDVRATIERHAGESSRSGALGILGGIDRLEASGDEFIVTLKEPNADLPYLLTDYHLIIQPNGGMDNPEAGIGTGPYNIGSHEPGVREIAARYENYWASDERGHAEQVEIIVINDTAARFAAIQSGQVHLMNRVEPKVVDFIKRLPNVSIQNITGSAHYTFAMQCITPPFDDNDLRLALKYAIDREAILEKILGGYGTVGNDIPVNSAYAYFSEDIEQRVYDPDKAAFHFKKSGHDGPIALQTSDVAFPGAVDAALLFQQSAEQAGIKLDVQRMPGDGYWAEVWNTSPFSASYWIGRPTQDQQYSTAYVSSADWNETRFRRPEFDAKVIAARAELDDVKRKAIYRDMAMMVRDEGGAIIPVFNDWVDAVSNKVGGFTPHPAGELMYGRAPFKCWLQE</sequence>
<evidence type="ECO:0000256" key="2">
    <source>
        <dbReference type="ARBA" id="ARBA00005695"/>
    </source>
</evidence>
<keyword evidence="3" id="KW-0812">Transmembrane</keyword>
<dbReference type="Gene3D" id="3.40.190.10">
    <property type="entry name" value="Periplasmic binding protein-like II"/>
    <property type="match status" value="1"/>
</dbReference>
<proteinExistence type="inferred from homology"/>
<dbReference type="PIRSF" id="PIRSF002741">
    <property type="entry name" value="MppA"/>
    <property type="match status" value="1"/>
</dbReference>
<dbReference type="EMBL" id="JADGMQ010000017">
    <property type="protein sequence ID" value="MBI1622498.1"/>
    <property type="molecule type" value="Genomic_DNA"/>
</dbReference>
<keyword evidence="3" id="KW-0472">Membrane</keyword>
<comment type="similarity">
    <text evidence="2">Belongs to the bacterial solute-binding protein 5 family.</text>
</comment>
<evidence type="ECO:0000256" key="1">
    <source>
        <dbReference type="ARBA" id="ARBA00004418"/>
    </source>
</evidence>